<organism evidence="3 4">
    <name type="scientific">Ichthyophthirius multifiliis</name>
    <name type="common">White spot disease agent</name>
    <name type="synonym">Ich</name>
    <dbReference type="NCBI Taxonomy" id="5932"/>
    <lineage>
        <taxon>Eukaryota</taxon>
        <taxon>Sar</taxon>
        <taxon>Alveolata</taxon>
        <taxon>Ciliophora</taxon>
        <taxon>Intramacronucleata</taxon>
        <taxon>Oligohymenophorea</taxon>
        <taxon>Hymenostomatida</taxon>
        <taxon>Ophryoglenina</taxon>
        <taxon>Ichthyophthirius</taxon>
    </lineage>
</organism>
<dbReference type="InParanoid" id="G0QRR3"/>
<dbReference type="Pfam" id="PF00271">
    <property type="entry name" value="Helicase_C"/>
    <property type="match status" value="1"/>
</dbReference>
<feature type="compositionally biased region" description="Polar residues" evidence="1">
    <location>
        <begin position="167"/>
        <end position="176"/>
    </location>
</feature>
<dbReference type="OrthoDB" id="440662at2759"/>
<dbReference type="InterPro" id="IPR001650">
    <property type="entry name" value="Helicase_C-like"/>
</dbReference>
<dbReference type="Gene3D" id="3.40.50.300">
    <property type="entry name" value="P-loop containing nucleotide triphosphate hydrolases"/>
    <property type="match status" value="1"/>
</dbReference>
<name>G0QRR3_ICHMU</name>
<dbReference type="Proteomes" id="UP000008983">
    <property type="component" value="Unassembled WGS sequence"/>
</dbReference>
<feature type="region of interest" description="Disordered" evidence="1">
    <location>
        <begin position="117"/>
        <end position="190"/>
    </location>
</feature>
<dbReference type="AlphaFoldDB" id="G0QRR3"/>
<dbReference type="SUPFAM" id="SSF52540">
    <property type="entry name" value="P-loop containing nucleoside triphosphate hydrolases"/>
    <property type="match status" value="1"/>
</dbReference>
<dbReference type="PANTHER" id="PTHR47958">
    <property type="entry name" value="ATP-DEPENDENT RNA HELICASE DBP3"/>
    <property type="match status" value="1"/>
</dbReference>
<evidence type="ECO:0000313" key="3">
    <source>
        <dbReference type="EMBL" id="EGR32100.1"/>
    </source>
</evidence>
<gene>
    <name evidence="3" type="ORF">IMG5_097140</name>
</gene>
<dbReference type="GeneID" id="14908238"/>
<dbReference type="InterPro" id="IPR027417">
    <property type="entry name" value="P-loop_NTPase"/>
</dbReference>
<evidence type="ECO:0000259" key="2">
    <source>
        <dbReference type="PROSITE" id="PS51194"/>
    </source>
</evidence>
<feature type="compositionally biased region" description="Low complexity" evidence="1">
    <location>
        <begin position="119"/>
        <end position="164"/>
    </location>
</feature>
<dbReference type="STRING" id="857967.G0QRR3"/>
<dbReference type="SMART" id="SM00490">
    <property type="entry name" value="HELICc"/>
    <property type="match status" value="1"/>
</dbReference>
<dbReference type="eggNOG" id="KOG0331">
    <property type="taxonomic scope" value="Eukaryota"/>
</dbReference>
<dbReference type="CDD" id="cd18787">
    <property type="entry name" value="SF2_C_DEAD"/>
    <property type="match status" value="1"/>
</dbReference>
<dbReference type="EMBL" id="GL983798">
    <property type="protein sequence ID" value="EGR32100.1"/>
    <property type="molecule type" value="Genomic_DNA"/>
</dbReference>
<accession>G0QRR3</accession>
<evidence type="ECO:0000256" key="1">
    <source>
        <dbReference type="SAM" id="MobiDB-lite"/>
    </source>
</evidence>
<feature type="domain" description="Helicase C-terminal" evidence="2">
    <location>
        <begin position="1"/>
        <end position="93"/>
    </location>
</feature>
<keyword evidence="4" id="KW-1185">Reference proteome</keyword>
<dbReference type="PROSITE" id="PS51194">
    <property type="entry name" value="HELICASE_CTER"/>
    <property type="match status" value="1"/>
</dbReference>
<reference evidence="3 4" key="1">
    <citation type="submission" date="2011-07" db="EMBL/GenBank/DDBJ databases">
        <authorList>
            <person name="Coyne R."/>
            <person name="Brami D."/>
            <person name="Johnson J."/>
            <person name="Hostetler J."/>
            <person name="Hannick L."/>
            <person name="Clark T."/>
            <person name="Cassidy-Hanley D."/>
            <person name="Inman J."/>
        </authorList>
    </citation>
    <scope>NUCLEOTIDE SEQUENCE [LARGE SCALE GENOMIC DNA]</scope>
    <source>
        <strain evidence="3 4">G5</strain>
    </source>
</reference>
<sequence length="190" mass="22172">MELFKLGRINTLIATDVASRGLDVKDIKIVINYDFPKNIEDYVHRVGRTGRAGAQGKAISFLDPIDDKRISKELVDVLKQNNQFISQELLEMSDSKTLFNFRSQPVITNNNTYVNQLPKQTNKNNQQGNIQQQNQQQNQQQDVQKQYPQQQQQQEIQKSNQNENNKYENISQQQQKRIGFFNTKKQQSQQ</sequence>
<dbReference type="RefSeq" id="XP_004035586.1">
    <property type="nucleotide sequence ID" value="XM_004035538.1"/>
</dbReference>
<proteinExistence type="predicted"/>
<evidence type="ECO:0000313" key="4">
    <source>
        <dbReference type="Proteomes" id="UP000008983"/>
    </source>
</evidence>
<protein>
    <recommendedName>
        <fullName evidence="2">Helicase C-terminal domain-containing protein</fullName>
    </recommendedName>
</protein>